<proteinExistence type="predicted"/>
<dbReference type="Gene3D" id="2.60.40.10">
    <property type="entry name" value="Immunoglobulins"/>
    <property type="match status" value="1"/>
</dbReference>
<evidence type="ECO:0000313" key="2">
    <source>
        <dbReference type="EMBL" id="CAB5064949.1"/>
    </source>
</evidence>
<accession>A0A6J7UFV1</accession>
<protein>
    <submittedName>
        <fullName evidence="2">Unannotated protein</fullName>
    </submittedName>
</protein>
<dbReference type="Gene3D" id="2.80.10.50">
    <property type="match status" value="1"/>
</dbReference>
<organism evidence="2">
    <name type="scientific">freshwater metagenome</name>
    <dbReference type="NCBI Taxonomy" id="449393"/>
    <lineage>
        <taxon>unclassified sequences</taxon>
        <taxon>metagenomes</taxon>
        <taxon>ecological metagenomes</taxon>
    </lineage>
</organism>
<reference evidence="2" key="1">
    <citation type="submission" date="2020-05" db="EMBL/GenBank/DDBJ databases">
        <authorList>
            <person name="Chiriac C."/>
            <person name="Salcher M."/>
            <person name="Ghai R."/>
            <person name="Kavagutti S V."/>
        </authorList>
    </citation>
    <scope>NUCLEOTIDE SEQUENCE</scope>
</reference>
<feature type="region of interest" description="Disordered" evidence="1">
    <location>
        <begin position="753"/>
        <end position="786"/>
    </location>
</feature>
<dbReference type="InterPro" id="IPR013783">
    <property type="entry name" value="Ig-like_fold"/>
</dbReference>
<name>A0A6J7UFV1_9ZZZZ</name>
<gene>
    <name evidence="2" type="ORF">UFOPK4347_00837</name>
</gene>
<feature type="compositionally biased region" description="Basic and acidic residues" evidence="1">
    <location>
        <begin position="766"/>
        <end position="779"/>
    </location>
</feature>
<dbReference type="PROSITE" id="PS51257">
    <property type="entry name" value="PROKAR_LIPOPROTEIN"/>
    <property type="match status" value="1"/>
</dbReference>
<dbReference type="EMBL" id="CAFBQU010000017">
    <property type="protein sequence ID" value="CAB5064949.1"/>
    <property type="molecule type" value="Genomic_DNA"/>
</dbReference>
<dbReference type="AlphaFoldDB" id="A0A6J7UFV1"/>
<sequence>MLKKTSIMVGLAALVLASCGGGSSETTDTAASSSTERARNTLVGGFGPDGAGFSDVALGKSNSSWYSQLTTHDNGDGTTNVAVISGGSKNGEPFSQVLLSRIGKDGSFDTSYGDGGFTYITLNTEHWVSRIMFDSHNNVVVVVGWDTEVPGEKDADGYQVYVSHTELRAYSFATGKAQNNYGTNGVLTDLETTLGSDVYQVSLGLRGPSADSFNFMTSDGLVRLAADGTKTKFALLEPLHANMYSRLIDMSYLTLNAFAGLFGSFYDDDGNRLGMEYSLLHPTLPEKSIQGSTEDVSMLDGWDTKQYAVPSSNMAKPLPNIMVITSDGYQVDRGELDTGTNEFLNIDHFSFNENGDNYFGGATIAPTGTTLVGLENKNSGQQNLITCNVALGSVCETGAAQRLTLPGISFREGYAYNVRVETDGTIRSLVEKRNSDGVATDAVVSLGADGISSTSPVEPYASSLSRQPAVEGNGWITDDYKKIGANSAVMVAGELQAAPALGIISSNAGVRSVKQNKKPNRAFPTGKYVWTDTWGGNLQFDEKGSEYVDAGDMNGAVGYARILPTTGQIDASYGDNGLAAFGKNKNCVGQESQIATNGQLMALQVEREHEKLDANKCDKEGLLSIISSVVISPQGAVTSTVFTTPLPWDNQQTLNISPLTGEFYLSSSEWIQDAGAQDSGRTEYSILRYNAQGELDQTFGTAGKLTYGDDSILSWPLNPVSTDSKGRLLFVGMSSDGANDVLRVARITREGKLDMGVDAPPPPVRTPEEKREAREEQKQLEANPVQPVTESITPISITAVATAGDGKVKVTWFDAMKYASPPTYTVTATPGGKSCTSTTTTCEIAGLDAWQSYTFAVSTSGKVAATSAPSAEVKPVRVAKVGSKTSLRKLLTPAGKTTVKWATTGGCKISGTSFVASNKPGTCLLTAKTAKVGKAASTVRFVRVQIVAATKK</sequence>
<evidence type="ECO:0000256" key="1">
    <source>
        <dbReference type="SAM" id="MobiDB-lite"/>
    </source>
</evidence>